<comment type="caution">
    <text evidence="1">The sequence shown here is derived from an EMBL/GenBank/DDBJ whole genome shotgun (WGS) entry which is preliminary data.</text>
</comment>
<keyword evidence="2" id="KW-1185">Reference proteome</keyword>
<dbReference type="Proteomes" id="UP001548189">
    <property type="component" value="Unassembled WGS sequence"/>
</dbReference>
<gene>
    <name evidence="1" type="ORF">ABVT43_04260</name>
</gene>
<proteinExistence type="predicted"/>
<reference evidence="1 2" key="1">
    <citation type="submission" date="2024-06" db="EMBL/GenBank/DDBJ databases">
        <authorList>
            <person name="Li F."/>
        </authorList>
    </citation>
    <scope>NUCLEOTIDE SEQUENCE [LARGE SCALE GENOMIC DNA]</scope>
    <source>
        <strain evidence="1 2">GXAS 311</strain>
    </source>
</reference>
<organism evidence="1 2">
    <name type="scientific">Aliikangiella maris</name>
    <dbReference type="NCBI Taxonomy" id="3162458"/>
    <lineage>
        <taxon>Bacteria</taxon>
        <taxon>Pseudomonadati</taxon>
        <taxon>Pseudomonadota</taxon>
        <taxon>Gammaproteobacteria</taxon>
        <taxon>Oceanospirillales</taxon>
        <taxon>Pleioneaceae</taxon>
        <taxon>Aliikangiella</taxon>
    </lineage>
</organism>
<protein>
    <submittedName>
        <fullName evidence="1">PPC domain-containing protein</fullName>
    </submittedName>
</protein>
<dbReference type="Pfam" id="PF04151">
    <property type="entry name" value="PPC"/>
    <property type="match status" value="1"/>
</dbReference>
<name>A0ABV2BR28_9GAMM</name>
<dbReference type="InterPro" id="IPR007280">
    <property type="entry name" value="Peptidase_C_arc/bac"/>
</dbReference>
<dbReference type="Gene3D" id="2.60.120.380">
    <property type="match status" value="1"/>
</dbReference>
<sequence>MQSARYNPETDSNTTPFADGHGHQDTEKQWRTVMSYNYSLSCPRINWWSNPNKTRNGRSMGTTAKSNNTRILNYTSPTIAGFRDGGTTPPPPPPGNNELENGVAINNLEATKDNELNFTMPVPADASNILFEMSGGSGDADLYVKFGSKPTNSSYDCRPYKNGNVESCSFNAPAAGTWYIDLYGYSIASGVSLNVKANP</sequence>
<dbReference type="EMBL" id="JBEVCJ010000003">
    <property type="protein sequence ID" value="MET1254336.1"/>
    <property type="molecule type" value="Genomic_DNA"/>
</dbReference>
<accession>A0ABV2BR28</accession>
<evidence type="ECO:0000313" key="1">
    <source>
        <dbReference type="EMBL" id="MET1254336.1"/>
    </source>
</evidence>
<evidence type="ECO:0000313" key="2">
    <source>
        <dbReference type="Proteomes" id="UP001548189"/>
    </source>
</evidence>